<evidence type="ECO:0000313" key="1">
    <source>
        <dbReference type="EMBL" id="VFK28312.1"/>
    </source>
</evidence>
<dbReference type="EMBL" id="CAADGH010000002">
    <property type="protein sequence ID" value="VFK74201.1"/>
    <property type="molecule type" value="Genomic_DNA"/>
</dbReference>
<gene>
    <name evidence="2" type="ORF">BECKMB1821H_GA0114242_100221</name>
    <name evidence="1" type="ORF">BECKMB1821I_GA0114274_10063</name>
</gene>
<name>A0A451B7D9_9GAMM</name>
<dbReference type="EMBL" id="CAADFQ010000006">
    <property type="protein sequence ID" value="VFK28312.1"/>
    <property type="molecule type" value="Genomic_DNA"/>
</dbReference>
<reference evidence="2" key="1">
    <citation type="submission" date="2019-02" db="EMBL/GenBank/DDBJ databases">
        <authorList>
            <person name="Gruber-Vodicka R. H."/>
            <person name="Seah K. B. B."/>
        </authorList>
    </citation>
    <scope>NUCLEOTIDE SEQUENCE</scope>
    <source>
        <strain evidence="2">BECK_BZ198</strain>
        <strain evidence="1">BECK_BZ199</strain>
    </source>
</reference>
<protein>
    <submittedName>
        <fullName evidence="2">Uncharacterized protein</fullName>
    </submittedName>
</protein>
<proteinExistence type="predicted"/>
<accession>A0A451B7D9</accession>
<evidence type="ECO:0000313" key="2">
    <source>
        <dbReference type="EMBL" id="VFK74201.1"/>
    </source>
</evidence>
<sequence length="140" mass="14756">MAKHQGQDGETAAGGVGAVTDSQHLFVFFPHPGGFLGFGGRDQDACAGAFQGVVELAGQRAPGPEFPGIKEYTITEGLKVAGEYFDPGFVLAPMTEEDVVAGHGLLFSIAVCWRQLVGGVWFSPYVLNTFECCGTFKHGA</sequence>
<organism evidence="2">
    <name type="scientific">Candidatus Kentrum sp. MB</name>
    <dbReference type="NCBI Taxonomy" id="2138164"/>
    <lineage>
        <taxon>Bacteria</taxon>
        <taxon>Pseudomonadati</taxon>
        <taxon>Pseudomonadota</taxon>
        <taxon>Gammaproteobacteria</taxon>
        <taxon>Candidatus Kentrum</taxon>
    </lineage>
</organism>
<dbReference type="AlphaFoldDB" id="A0A451B7D9"/>